<evidence type="ECO:0000313" key="3">
    <source>
        <dbReference type="EMBL" id="WRT65651.1"/>
    </source>
</evidence>
<feature type="signal peptide" evidence="1">
    <location>
        <begin position="1"/>
        <end position="23"/>
    </location>
</feature>
<accession>A0ABZ1CV57</accession>
<dbReference type="EMBL" id="CP141883">
    <property type="protein sequence ID" value="WRT65651.1"/>
    <property type="molecule type" value="Genomic_DNA"/>
</dbReference>
<feature type="domain" description="Protein CPL1-like" evidence="2">
    <location>
        <begin position="243"/>
        <end position="308"/>
    </location>
</feature>
<dbReference type="RefSeq" id="XP_062790391.1">
    <property type="nucleotide sequence ID" value="XM_062934340.1"/>
</dbReference>
<dbReference type="Proteomes" id="UP001329825">
    <property type="component" value="Chromosome 3"/>
</dbReference>
<dbReference type="InterPro" id="IPR048661">
    <property type="entry name" value="CPL1-like"/>
</dbReference>
<dbReference type="Pfam" id="PF21671">
    <property type="entry name" value="CPL1-like"/>
    <property type="match status" value="1"/>
</dbReference>
<evidence type="ECO:0000259" key="2">
    <source>
        <dbReference type="Pfam" id="PF21671"/>
    </source>
</evidence>
<keyword evidence="1" id="KW-0732">Signal</keyword>
<dbReference type="PROSITE" id="PS51257">
    <property type="entry name" value="PROKAR_LIPOPROTEIN"/>
    <property type="match status" value="1"/>
</dbReference>
<organism evidence="3 4">
    <name type="scientific">Kwoniella shivajii</name>
    <dbReference type="NCBI Taxonomy" id="564305"/>
    <lineage>
        <taxon>Eukaryota</taxon>
        <taxon>Fungi</taxon>
        <taxon>Dikarya</taxon>
        <taxon>Basidiomycota</taxon>
        <taxon>Agaricomycotina</taxon>
        <taxon>Tremellomycetes</taxon>
        <taxon>Tremellales</taxon>
        <taxon>Cryptococcaceae</taxon>
        <taxon>Kwoniella</taxon>
    </lineage>
</organism>
<gene>
    <name evidence="3" type="ORF">IL334_002596</name>
</gene>
<name>A0ABZ1CV57_9TREE</name>
<evidence type="ECO:0000256" key="1">
    <source>
        <dbReference type="SAM" id="SignalP"/>
    </source>
</evidence>
<dbReference type="PANTHER" id="PTHR35192">
    <property type="entry name" value="PROTEIN, PUTATIVE-RELATED"/>
    <property type="match status" value="1"/>
</dbReference>
<sequence length="312" mass="33078">MPRLATIPLSIIALASLVSSVNGYAFVGCVDASSLSQFSFGEVATDGSDVGTTQDSCLAYCQAQSYTTGAYRNPDDPQDPGYCYCTSTDPPVSVYDLERGADSAGNCVTGNTQLFDVQTDFAFTGCYSYRPASSVFIDYNLGIEGCINACSSYVFALPQIYSAGSGRGQACYCASDSATTDMTCDVNTYYAYDHNVPIVPSNQINRRAFNMKKLAARRLSREQPYCPQDTTACRVPTSNGDSYECLDINSELESCGGCMSGIYGSSNTTASGTDCSTLSGAAFGAATCFKGSCQIWACEEGFVLEANQCVKA</sequence>
<evidence type="ECO:0000313" key="4">
    <source>
        <dbReference type="Proteomes" id="UP001329825"/>
    </source>
</evidence>
<dbReference type="InterPro" id="IPR038955">
    <property type="entry name" value="PriA/CPL1_fungi"/>
</dbReference>
<keyword evidence="4" id="KW-1185">Reference proteome</keyword>
<dbReference type="GeneID" id="87954727"/>
<reference evidence="3 4" key="1">
    <citation type="submission" date="2024-01" db="EMBL/GenBank/DDBJ databases">
        <title>Comparative genomics of Cryptococcus and Kwoniella reveals pathogenesis evolution and contrasting modes of karyotype evolution via chromosome fusion or intercentromeric recombination.</title>
        <authorList>
            <person name="Coelho M.A."/>
            <person name="David-Palma M."/>
            <person name="Shea T."/>
            <person name="Bowers K."/>
            <person name="McGinley-Smith S."/>
            <person name="Mohammad A.W."/>
            <person name="Gnirke A."/>
            <person name="Yurkov A.M."/>
            <person name="Nowrousian M."/>
            <person name="Sun S."/>
            <person name="Cuomo C.A."/>
            <person name="Heitman J."/>
        </authorList>
    </citation>
    <scope>NUCLEOTIDE SEQUENCE [LARGE SCALE GENOMIC DNA]</scope>
    <source>
        <strain evidence="3">CBS 11374</strain>
    </source>
</reference>
<feature type="chain" id="PRO_5045073320" description="Protein CPL1-like domain-containing protein" evidence="1">
    <location>
        <begin position="24"/>
        <end position="312"/>
    </location>
</feature>
<protein>
    <recommendedName>
        <fullName evidence="2">Protein CPL1-like domain-containing protein</fullName>
    </recommendedName>
</protein>
<dbReference type="PANTHER" id="PTHR35192:SF2">
    <property type="entry name" value="APPLE DOMAIN-CONTAINING PROTEIN"/>
    <property type="match status" value="1"/>
</dbReference>
<proteinExistence type="predicted"/>